<dbReference type="AlphaFoldDB" id="A0A4Y8RER7"/>
<dbReference type="Gene3D" id="3.40.630.30">
    <property type="match status" value="1"/>
</dbReference>
<dbReference type="RefSeq" id="WP_134763571.1">
    <property type="nucleotide sequence ID" value="NZ_SOZD01000006.1"/>
</dbReference>
<gene>
    <name evidence="2" type="ORF">E3C22_19725</name>
</gene>
<proteinExistence type="predicted"/>
<dbReference type="Proteomes" id="UP000298179">
    <property type="component" value="Unassembled WGS sequence"/>
</dbReference>
<name>A0A4Y8RER7_9HYPH</name>
<feature type="transmembrane region" description="Helical" evidence="1">
    <location>
        <begin position="275"/>
        <end position="294"/>
    </location>
</feature>
<keyword evidence="3" id="KW-1185">Reference proteome</keyword>
<comment type="caution">
    <text evidence="2">The sequence shown here is derived from an EMBL/GenBank/DDBJ whole genome shotgun (WGS) entry which is preliminary data.</text>
</comment>
<sequence>MTETALAIYAQSTPPYERTKTSEIRSWISESPHNSHGLHFFALKINDRVCGFGELRYIASSDVAIIDYLCVAPPDSSNAAYFTFLEMICGFVQNTWAPSYVVTELLYNPDGSTRDTDNRYWFRMLQLQGFKSTHAPYYQPSLEIDHPDQWRDAVLMVLSADQSEQLEGQRYIRIVKSIFDDHYNSWFSIYRNNSEQYKEKLINKLTQIEIEVRKSPYIKMNGSIRPNTTVEQESKNTDPTFPSIYFTLFNVVIVFLIAGSMFISASYGDLSVSDTILLFSSSVITYLLILSIALPQKITLAAKAGEIVKTLLSAR</sequence>
<evidence type="ECO:0000256" key="1">
    <source>
        <dbReference type="SAM" id="Phobius"/>
    </source>
</evidence>
<keyword evidence="1" id="KW-0812">Transmembrane</keyword>
<keyword evidence="1" id="KW-1133">Transmembrane helix</keyword>
<reference evidence="2 3" key="1">
    <citation type="submission" date="2019-03" db="EMBL/GenBank/DDBJ databases">
        <title>Jiella endophytica sp. nov., a novel endophytic bacterium isolated from root of Ficus microcarpa Linn. f.</title>
        <authorList>
            <person name="Tuo L."/>
        </authorList>
    </citation>
    <scope>NUCLEOTIDE SEQUENCE [LARGE SCALE GENOMIC DNA]</scope>
    <source>
        <strain evidence="2 3">CBS5Q-3</strain>
    </source>
</reference>
<evidence type="ECO:0000313" key="2">
    <source>
        <dbReference type="EMBL" id="TFF19890.1"/>
    </source>
</evidence>
<accession>A0A4Y8RER7</accession>
<feature type="transmembrane region" description="Helical" evidence="1">
    <location>
        <begin position="244"/>
        <end position="263"/>
    </location>
</feature>
<keyword evidence="1" id="KW-0472">Membrane</keyword>
<evidence type="ECO:0000313" key="3">
    <source>
        <dbReference type="Proteomes" id="UP000298179"/>
    </source>
</evidence>
<dbReference type="EMBL" id="SOZD01000006">
    <property type="protein sequence ID" value="TFF19890.1"/>
    <property type="molecule type" value="Genomic_DNA"/>
</dbReference>
<organism evidence="2 3">
    <name type="scientific">Jiella endophytica</name>
    <dbReference type="NCBI Taxonomy" id="2558362"/>
    <lineage>
        <taxon>Bacteria</taxon>
        <taxon>Pseudomonadati</taxon>
        <taxon>Pseudomonadota</taxon>
        <taxon>Alphaproteobacteria</taxon>
        <taxon>Hyphomicrobiales</taxon>
        <taxon>Aurantimonadaceae</taxon>
        <taxon>Jiella</taxon>
    </lineage>
</organism>
<protein>
    <submittedName>
        <fullName evidence="2">Uncharacterized protein</fullName>
    </submittedName>
</protein>